<sequence>MTKNDPPVSKEQYQRLAGRLVYPSLTRPDIVFSVSMMSQFMHSPIKVA</sequence>
<protein>
    <submittedName>
        <fullName evidence="1">Uncharacterized protein</fullName>
    </submittedName>
</protein>
<proteinExistence type="predicted"/>
<reference evidence="1" key="1">
    <citation type="submission" date="2018-02" db="EMBL/GenBank/DDBJ databases">
        <title>Rhizophora mucronata_Transcriptome.</title>
        <authorList>
            <person name="Meera S.P."/>
            <person name="Sreeshan A."/>
            <person name="Augustine A."/>
        </authorList>
    </citation>
    <scope>NUCLEOTIDE SEQUENCE</scope>
    <source>
        <tissue evidence="1">Leaf</tissue>
    </source>
</reference>
<name>A0A2P2JIR4_RHIMU</name>
<evidence type="ECO:0000313" key="1">
    <source>
        <dbReference type="EMBL" id="MBW93363.1"/>
    </source>
</evidence>
<dbReference type="AlphaFoldDB" id="A0A2P2JIR4"/>
<accession>A0A2P2JIR4</accession>
<dbReference type="EMBL" id="GGEC01012880">
    <property type="protein sequence ID" value="MBW93363.1"/>
    <property type="molecule type" value="Transcribed_RNA"/>
</dbReference>
<organism evidence="1">
    <name type="scientific">Rhizophora mucronata</name>
    <name type="common">Asiatic mangrove</name>
    <dbReference type="NCBI Taxonomy" id="61149"/>
    <lineage>
        <taxon>Eukaryota</taxon>
        <taxon>Viridiplantae</taxon>
        <taxon>Streptophyta</taxon>
        <taxon>Embryophyta</taxon>
        <taxon>Tracheophyta</taxon>
        <taxon>Spermatophyta</taxon>
        <taxon>Magnoliopsida</taxon>
        <taxon>eudicotyledons</taxon>
        <taxon>Gunneridae</taxon>
        <taxon>Pentapetalae</taxon>
        <taxon>rosids</taxon>
        <taxon>fabids</taxon>
        <taxon>Malpighiales</taxon>
        <taxon>Rhizophoraceae</taxon>
        <taxon>Rhizophora</taxon>
    </lineage>
</organism>